<reference evidence="2 5" key="1">
    <citation type="journal article" date="2019" name="Nat. Med.">
        <title>A library of human gut bacterial isolates paired with longitudinal multiomics data enables mechanistic microbiome research.</title>
        <authorList>
            <person name="Poyet M."/>
            <person name="Groussin M."/>
            <person name="Gibbons S.M."/>
            <person name="Avila-Pacheco J."/>
            <person name="Jiang X."/>
            <person name="Kearney S.M."/>
            <person name="Perrotta A.R."/>
            <person name="Berdy B."/>
            <person name="Zhao S."/>
            <person name="Lieberman T.D."/>
            <person name="Swanson P.K."/>
            <person name="Smith M."/>
            <person name="Roesemann S."/>
            <person name="Alexander J.E."/>
            <person name="Rich S.A."/>
            <person name="Livny J."/>
            <person name="Vlamakis H."/>
            <person name="Clish C."/>
            <person name="Bullock K."/>
            <person name="Deik A."/>
            <person name="Scott J."/>
            <person name="Pierce K.A."/>
            <person name="Xavier R.J."/>
            <person name="Alm E.J."/>
        </authorList>
    </citation>
    <scope>NUCLEOTIDE SEQUENCE [LARGE SCALE GENOMIC DNA]</scope>
    <source>
        <strain evidence="2 5">BIOML-A1</strain>
    </source>
</reference>
<dbReference type="EMBL" id="JAVFHL010000001">
    <property type="protein sequence ID" value="MDT6974847.1"/>
    <property type="molecule type" value="Genomic_DNA"/>
</dbReference>
<dbReference type="PROSITE" id="PS51257">
    <property type="entry name" value="PROKAR_LIPOPROTEIN"/>
    <property type="match status" value="1"/>
</dbReference>
<organism evidence="4 6">
    <name type="scientific">Bacteroides fragilis</name>
    <dbReference type="NCBI Taxonomy" id="817"/>
    <lineage>
        <taxon>Bacteria</taxon>
        <taxon>Pseudomonadati</taxon>
        <taxon>Bacteroidota</taxon>
        <taxon>Bacteroidia</taxon>
        <taxon>Bacteroidales</taxon>
        <taxon>Bacteroidaceae</taxon>
        <taxon>Bacteroides</taxon>
    </lineage>
</organism>
<sequence>MKLILFVVIVCFMLSGCLPTSQKKAVIQKTNKTETNSLKSEGMPSSADINVSKKRLDLPFNYYEYQLWGDRYEHGETGEHEYPIYNIEENDILKQRSGSGHSSGMYMCVNVIKKKFNVYIVSDMSRLPPLFDYLVTADSNSVLDSIVCFDFNKYEHSEEDWKEQSFTISKSLEVTLYQNKLNDGKIIEQHPIVKYNINNEGKFIRVE</sequence>
<evidence type="ECO:0008006" key="7">
    <source>
        <dbReference type="Google" id="ProtNLM"/>
    </source>
</evidence>
<comment type="caution">
    <text evidence="4">The sequence shown here is derived from an EMBL/GenBank/DDBJ whole genome shotgun (WGS) entry which is preliminary data.</text>
</comment>
<protein>
    <recommendedName>
        <fullName evidence="7">Lipoprotein</fullName>
    </recommendedName>
</protein>
<keyword evidence="1" id="KW-0732">Signal</keyword>
<dbReference type="Proteomes" id="UP001258434">
    <property type="component" value="Unassembled WGS sequence"/>
</dbReference>
<evidence type="ECO:0000313" key="3">
    <source>
        <dbReference type="EMBL" id="MCZ2570251.1"/>
    </source>
</evidence>
<feature type="chain" id="PRO_5044484225" description="Lipoprotein" evidence="1">
    <location>
        <begin position="21"/>
        <end position="207"/>
    </location>
</feature>
<name>F7LQ45_BACFG</name>
<accession>F7LQ45</accession>
<proteinExistence type="predicted"/>
<evidence type="ECO:0000313" key="4">
    <source>
        <dbReference type="EMBL" id="MDT6974847.1"/>
    </source>
</evidence>
<feature type="signal peptide" evidence="1">
    <location>
        <begin position="1"/>
        <end position="20"/>
    </location>
</feature>
<reference evidence="4 6" key="4">
    <citation type="submission" date="2023-08" db="EMBL/GenBank/DDBJ databases">
        <authorList>
            <person name="Du M."/>
            <person name="Liu C."/>
            <person name="Liu S.-J."/>
        </authorList>
    </citation>
    <scope>NUCLEOTIDE SEQUENCE [LARGE SCALE GENOMIC DNA]</scope>
    <source>
        <strain evidence="4 6">GS077</strain>
    </source>
</reference>
<dbReference type="Proteomes" id="UP001078742">
    <property type="component" value="Unassembled WGS sequence"/>
</dbReference>
<gene>
    <name evidence="4" type="ORF">BFGS077_000092</name>
    <name evidence="2" type="ORF">F2Z25_09880</name>
    <name evidence="3" type="ORF">O1420_02445</name>
</gene>
<dbReference type="AlphaFoldDB" id="F7LQ45"/>
<dbReference type="Proteomes" id="UP000429838">
    <property type="component" value="Unassembled WGS sequence"/>
</dbReference>
<dbReference type="EMBL" id="VWAQ01000007">
    <property type="protein sequence ID" value="KAA5207770.1"/>
    <property type="molecule type" value="Genomic_DNA"/>
</dbReference>
<evidence type="ECO:0000313" key="2">
    <source>
        <dbReference type="EMBL" id="KAA5207770.1"/>
    </source>
</evidence>
<evidence type="ECO:0000256" key="1">
    <source>
        <dbReference type="SAM" id="SignalP"/>
    </source>
</evidence>
<dbReference type="HOGENOM" id="CLU_1324281_0_0_10"/>
<dbReference type="RefSeq" id="WP_009292147.1">
    <property type="nucleotide sequence ID" value="NZ_CP043610.1"/>
</dbReference>
<dbReference type="EMBL" id="JAPUAV010000002">
    <property type="protein sequence ID" value="MCZ2570251.1"/>
    <property type="molecule type" value="Genomic_DNA"/>
</dbReference>
<reference evidence="4" key="5">
    <citation type="submission" date="2024-03" db="EMBL/GenBank/DDBJ databases">
        <title>A gut symbiont ubiquitin homologue binds and inactivates peptidyl-prolyl isomerase to mediate the interbacterial arms race in the human gut.</title>
        <authorList>
            <person name="Jiang K."/>
            <person name="Li W."/>
            <person name="Tong M."/>
            <person name="Xu J."/>
            <person name="Chen Z."/>
            <person name="Yang Y."/>
            <person name="Zang Y."/>
            <person name="Jiao X."/>
            <person name="Liu C."/>
            <person name="Lim B."/>
            <person name="Jiang X."/>
            <person name="Wang J."/>
            <person name="Wu D."/>
            <person name="Wang M."/>
            <person name="Liu S.-J."/>
            <person name="Shao F."/>
            <person name="Gao X."/>
        </authorList>
    </citation>
    <scope>NUCLEOTIDE SEQUENCE</scope>
    <source>
        <strain evidence="4">GS077</strain>
    </source>
</reference>
<reference evidence="3" key="2">
    <citation type="submission" date="2022-12" db="EMBL/GenBank/DDBJ databases">
        <title>Development of a Multilocus Sequence Typing Scheme for Bacteroides fragilis Based on Whole Genome Sequencing Data and Clinical Application.</title>
        <authorList>
            <person name="Nielsen F.D."/>
            <person name="Justesen U.S."/>
        </authorList>
    </citation>
    <scope>NUCLEOTIDE SEQUENCE</scope>
    <source>
        <strain evidence="3">BF_BC_VIB_DK_2012_57</strain>
    </source>
</reference>
<evidence type="ECO:0000313" key="5">
    <source>
        <dbReference type="Proteomes" id="UP000429838"/>
    </source>
</evidence>
<evidence type="ECO:0000313" key="6">
    <source>
        <dbReference type="Proteomes" id="UP001258434"/>
    </source>
</evidence>
<reference evidence="6" key="3">
    <citation type="submission" date="2023-07" db="EMBL/GenBank/DDBJ databases">
        <title>A gut symbiont ubiquitin homologue binds and inactivates peptidyl-prolyl isomerase to mediate the interbacterial arms race in the human gut.</title>
        <authorList>
            <person name="Jiang K."/>
            <person name="Li W."/>
            <person name="Tong M."/>
            <person name="Xu J."/>
            <person name="Chen Z."/>
            <person name="Yang Y."/>
            <person name="Zang Y."/>
            <person name="Jiao X."/>
            <person name="Liu C."/>
            <person name="Lim B."/>
            <person name="Jiang X."/>
            <person name="Wang J."/>
            <person name="Wu D."/>
            <person name="Wang M."/>
            <person name="Liu S.-J."/>
            <person name="Shao F."/>
            <person name="Gao X."/>
        </authorList>
    </citation>
    <scope>NUCLEOTIDE SEQUENCE [LARGE SCALE GENOMIC DNA]</scope>
    <source>
        <strain evidence="6">GS077</strain>
    </source>
</reference>